<accession>A0AAD8F357</accession>
<dbReference type="AlphaFoldDB" id="A0AAD8F357"/>
<reference evidence="2" key="2">
    <citation type="submission" date="2023-04" db="EMBL/GenBank/DDBJ databases">
        <authorList>
            <person name="Bu L."/>
            <person name="Lu L."/>
            <person name="Laidemitt M.R."/>
            <person name="Zhang S.M."/>
            <person name="Mutuku M."/>
            <person name="Mkoji G."/>
            <person name="Steinauer M."/>
            <person name="Loker E.S."/>
        </authorList>
    </citation>
    <scope>NUCLEOTIDE SEQUENCE</scope>
    <source>
        <strain evidence="2">KasaAsao</strain>
        <tissue evidence="2">Whole Snail</tissue>
    </source>
</reference>
<protein>
    <submittedName>
        <fullName evidence="2">Uncharacterized protein</fullName>
    </submittedName>
</protein>
<evidence type="ECO:0000256" key="1">
    <source>
        <dbReference type="SAM" id="MobiDB-lite"/>
    </source>
</evidence>
<gene>
    <name evidence="2" type="ORF">Bpfe_022291</name>
</gene>
<feature type="region of interest" description="Disordered" evidence="1">
    <location>
        <begin position="47"/>
        <end position="77"/>
    </location>
</feature>
<reference evidence="2" key="1">
    <citation type="journal article" date="2023" name="PLoS Negl. Trop. Dis.">
        <title>A genome sequence for Biomphalaria pfeifferi, the major vector snail for the human-infecting parasite Schistosoma mansoni.</title>
        <authorList>
            <person name="Bu L."/>
            <person name="Lu L."/>
            <person name="Laidemitt M.R."/>
            <person name="Zhang S.M."/>
            <person name="Mutuku M."/>
            <person name="Mkoji G."/>
            <person name="Steinauer M."/>
            <person name="Loker E.S."/>
        </authorList>
    </citation>
    <scope>NUCLEOTIDE SEQUENCE</scope>
    <source>
        <strain evidence="2">KasaAsao</strain>
    </source>
</reference>
<keyword evidence="3" id="KW-1185">Reference proteome</keyword>
<dbReference type="Proteomes" id="UP001233172">
    <property type="component" value="Unassembled WGS sequence"/>
</dbReference>
<sequence length="164" mass="18909">MATERKPFCDVGNVLMNRDVTGKRPTDNALISVNAILERDQDIEQPSVSTEEAFEPGTSEVNLELSGNRPEAKKRISRRPNLGRSRILYIVRCKTCRKIYTGETLCTLAIQRSRLIREVQRGISQRRVAMHFRTALCGVHDMEFIEKKQIGHTDRRINQKRKMI</sequence>
<comment type="caution">
    <text evidence="2">The sequence shown here is derived from an EMBL/GenBank/DDBJ whole genome shotgun (WGS) entry which is preliminary data.</text>
</comment>
<name>A0AAD8F357_BIOPF</name>
<organism evidence="2 3">
    <name type="scientific">Biomphalaria pfeifferi</name>
    <name type="common">Bloodfluke planorb</name>
    <name type="synonym">Freshwater snail</name>
    <dbReference type="NCBI Taxonomy" id="112525"/>
    <lineage>
        <taxon>Eukaryota</taxon>
        <taxon>Metazoa</taxon>
        <taxon>Spiralia</taxon>
        <taxon>Lophotrochozoa</taxon>
        <taxon>Mollusca</taxon>
        <taxon>Gastropoda</taxon>
        <taxon>Heterobranchia</taxon>
        <taxon>Euthyneura</taxon>
        <taxon>Panpulmonata</taxon>
        <taxon>Hygrophila</taxon>
        <taxon>Lymnaeoidea</taxon>
        <taxon>Planorbidae</taxon>
        <taxon>Biomphalaria</taxon>
    </lineage>
</organism>
<dbReference type="EMBL" id="JASAOG010000139">
    <property type="protein sequence ID" value="KAK0048349.1"/>
    <property type="molecule type" value="Genomic_DNA"/>
</dbReference>
<evidence type="ECO:0000313" key="2">
    <source>
        <dbReference type="EMBL" id="KAK0048349.1"/>
    </source>
</evidence>
<evidence type="ECO:0000313" key="3">
    <source>
        <dbReference type="Proteomes" id="UP001233172"/>
    </source>
</evidence>
<proteinExistence type="predicted"/>